<protein>
    <submittedName>
        <fullName evidence="2">SDR family oxidoreductase</fullName>
    </submittedName>
</protein>
<keyword evidence="3" id="KW-1185">Reference proteome</keyword>
<dbReference type="EMBL" id="JAAZQD010000003">
    <property type="protein sequence ID" value="NKZ38932.1"/>
    <property type="molecule type" value="Genomic_DNA"/>
</dbReference>
<evidence type="ECO:0000313" key="3">
    <source>
        <dbReference type="Proteomes" id="UP000541636"/>
    </source>
</evidence>
<sequence length="263" mass="27018">MKLELNGRHALVCGASKGIGRATAMELAALGADVTVLARSEDVLRTLAETLPRTHAAQHHHALIADMNDRAQLAAVLEAHVATHPVQILIHNSGGPAAGPANQATTDAFESAFGQHVLAGQILLQAVLPGMHEAGYGRLVNIISTSVKEPIPNLGVSNTVRAAVASWAKTLAGELAADGITVNSVLPGFTETGRLESLIAGRAKAQNVSEDTVAANMRALVPAGRFGKPEEVAAVAAFLCTPAAAYVNGVCIAVDGGRTRSLS</sequence>
<dbReference type="InterPro" id="IPR002347">
    <property type="entry name" value="SDR_fam"/>
</dbReference>
<dbReference type="RefSeq" id="WP_168609104.1">
    <property type="nucleotide sequence ID" value="NZ_JAAZQD010000003.1"/>
</dbReference>
<dbReference type="Gene3D" id="3.40.50.720">
    <property type="entry name" value="NAD(P)-binding Rossmann-like Domain"/>
    <property type="match status" value="1"/>
</dbReference>
<dbReference type="Pfam" id="PF13561">
    <property type="entry name" value="adh_short_C2"/>
    <property type="match status" value="1"/>
</dbReference>
<dbReference type="AlphaFoldDB" id="A0A846ZM67"/>
<dbReference type="InterPro" id="IPR036291">
    <property type="entry name" value="NAD(P)-bd_dom_sf"/>
</dbReference>
<proteinExistence type="inferred from homology"/>
<evidence type="ECO:0000256" key="1">
    <source>
        <dbReference type="ARBA" id="ARBA00006484"/>
    </source>
</evidence>
<accession>A0A846ZM67</accession>
<dbReference type="SUPFAM" id="SSF51735">
    <property type="entry name" value="NAD(P)-binding Rossmann-fold domains"/>
    <property type="match status" value="1"/>
</dbReference>
<dbReference type="Proteomes" id="UP000541636">
    <property type="component" value="Unassembled WGS sequence"/>
</dbReference>
<gene>
    <name evidence="2" type="ORF">HF690_08155</name>
</gene>
<comment type="caution">
    <text evidence="2">The sequence shown here is derived from an EMBL/GenBank/DDBJ whole genome shotgun (WGS) entry which is preliminary data.</text>
</comment>
<dbReference type="PANTHER" id="PTHR42879">
    <property type="entry name" value="3-OXOACYL-(ACYL-CARRIER-PROTEIN) REDUCTASE"/>
    <property type="match status" value="1"/>
</dbReference>
<reference evidence="2 3" key="1">
    <citation type="journal article" date="2017" name="Int. J. Syst. Evol. Microbiol.">
        <title>Oleiagrimonas citrea sp. nov., a marine bacterium isolated from tidal flat sediment and emended description of the genus Oleiagrimonas Fang et al. 2015 and Oleiagrimonas soli.</title>
        <authorList>
            <person name="Yang S.H."/>
            <person name="Seo H.S."/>
            <person name="Seong C.N."/>
            <person name="Kwon K.K."/>
        </authorList>
    </citation>
    <scope>NUCLEOTIDE SEQUENCE [LARGE SCALE GENOMIC DNA]</scope>
    <source>
        <strain evidence="2 3">MEBiC09124</strain>
    </source>
</reference>
<name>A0A846ZM67_9GAMM</name>
<evidence type="ECO:0000313" key="2">
    <source>
        <dbReference type="EMBL" id="NKZ38932.1"/>
    </source>
</evidence>
<dbReference type="InterPro" id="IPR050259">
    <property type="entry name" value="SDR"/>
</dbReference>
<dbReference type="PANTHER" id="PTHR42879:SF6">
    <property type="entry name" value="NADPH-DEPENDENT REDUCTASE BACG"/>
    <property type="match status" value="1"/>
</dbReference>
<dbReference type="PRINTS" id="PR00081">
    <property type="entry name" value="GDHRDH"/>
</dbReference>
<organism evidence="2 3">
    <name type="scientific">Oleiagrimonas citrea</name>
    <dbReference type="NCBI Taxonomy" id="1665687"/>
    <lineage>
        <taxon>Bacteria</taxon>
        <taxon>Pseudomonadati</taxon>
        <taxon>Pseudomonadota</taxon>
        <taxon>Gammaproteobacteria</taxon>
        <taxon>Lysobacterales</taxon>
        <taxon>Rhodanobacteraceae</taxon>
        <taxon>Oleiagrimonas</taxon>
    </lineage>
</organism>
<comment type="similarity">
    <text evidence="1">Belongs to the short-chain dehydrogenases/reductases (SDR) family.</text>
</comment>